<dbReference type="SUPFAM" id="SSF47413">
    <property type="entry name" value="lambda repressor-like DNA-binding domains"/>
    <property type="match status" value="1"/>
</dbReference>
<comment type="caution">
    <text evidence="2">The sequence shown here is derived from an EMBL/GenBank/DDBJ whole genome shotgun (WGS) entry which is preliminary data.</text>
</comment>
<keyword evidence="3" id="KW-1185">Reference proteome</keyword>
<sequence>MQTNIKIQKTTNNILFYGGLAVTKWNICSMTKRIGQLIKSVAEGQGLSQQGFGEKINKTKQGIASIYKRGTIDTNLLKEISIVLNYDFFVHLYDDPDLRKFKEAEYSIWQNKIDILAEKLDYSIKLTASKEETLATQRKLIAQLEEKIRMYEDETE</sequence>
<evidence type="ECO:0000256" key="1">
    <source>
        <dbReference type="SAM" id="Coils"/>
    </source>
</evidence>
<dbReference type="GO" id="GO:0003677">
    <property type="term" value="F:DNA binding"/>
    <property type="evidence" value="ECO:0007669"/>
    <property type="project" value="InterPro"/>
</dbReference>
<reference evidence="2 3" key="1">
    <citation type="submission" date="2019-05" db="EMBL/GenBank/DDBJ databases">
        <title>Dyadobacter AR-3-8 sp. nov., isolated from arctic soil.</title>
        <authorList>
            <person name="Chaudhary D.K."/>
        </authorList>
    </citation>
    <scope>NUCLEOTIDE SEQUENCE [LARGE SCALE GENOMIC DNA]</scope>
    <source>
        <strain evidence="2 3">AR-3-8</strain>
    </source>
</reference>
<feature type="coiled-coil region" evidence="1">
    <location>
        <begin position="127"/>
        <end position="154"/>
    </location>
</feature>
<dbReference type="AlphaFoldDB" id="A0A4U6CRA6"/>
<gene>
    <name evidence="2" type="ORF">FDK13_32890</name>
</gene>
<proteinExistence type="predicted"/>
<keyword evidence="1" id="KW-0175">Coiled coil</keyword>
<dbReference type="InterPro" id="IPR010982">
    <property type="entry name" value="Lambda_DNA-bd_dom_sf"/>
</dbReference>
<evidence type="ECO:0000313" key="2">
    <source>
        <dbReference type="EMBL" id="TKT85997.1"/>
    </source>
</evidence>
<dbReference type="RefSeq" id="WP_137344271.1">
    <property type="nucleotide sequence ID" value="NZ_SZVO01000026.1"/>
</dbReference>
<accession>A0A4U6CRA6</accession>
<dbReference type="Proteomes" id="UP000304900">
    <property type="component" value="Unassembled WGS sequence"/>
</dbReference>
<dbReference type="EMBL" id="SZVO01000026">
    <property type="protein sequence ID" value="TKT85997.1"/>
    <property type="molecule type" value="Genomic_DNA"/>
</dbReference>
<protein>
    <submittedName>
        <fullName evidence="2">Uncharacterized protein</fullName>
    </submittedName>
</protein>
<evidence type="ECO:0000313" key="3">
    <source>
        <dbReference type="Proteomes" id="UP000304900"/>
    </source>
</evidence>
<organism evidence="2 3">
    <name type="scientific">Dyadobacter frigoris</name>
    <dbReference type="NCBI Taxonomy" id="2576211"/>
    <lineage>
        <taxon>Bacteria</taxon>
        <taxon>Pseudomonadati</taxon>
        <taxon>Bacteroidota</taxon>
        <taxon>Cytophagia</taxon>
        <taxon>Cytophagales</taxon>
        <taxon>Spirosomataceae</taxon>
        <taxon>Dyadobacter</taxon>
    </lineage>
</organism>
<dbReference type="OrthoDB" id="799937at2"/>
<name>A0A4U6CRA6_9BACT</name>